<gene>
    <name evidence="7" type="ORF">Aru02nite_69500</name>
</gene>
<dbReference type="Pfam" id="PF18029">
    <property type="entry name" value="Glyoxalase_6"/>
    <property type="match status" value="1"/>
</dbReference>
<dbReference type="InterPro" id="IPR041581">
    <property type="entry name" value="Glyoxalase_6"/>
</dbReference>
<accession>A0A8J3J588</accession>
<dbReference type="Gene3D" id="3.10.180.10">
    <property type="entry name" value="2,3-Dihydroxybiphenyl 1,2-Dioxygenase, domain 1"/>
    <property type="match status" value="1"/>
</dbReference>
<protein>
    <recommendedName>
        <fullName evidence="4">Putative pterin-4-alpha-carbinolamine dehydratase</fullName>
        <ecNumber evidence="3">4.2.1.96</ecNumber>
    </recommendedName>
</protein>
<evidence type="ECO:0000313" key="7">
    <source>
        <dbReference type="EMBL" id="GID16061.1"/>
    </source>
</evidence>
<dbReference type="Pfam" id="PF01329">
    <property type="entry name" value="Pterin_4a"/>
    <property type="match status" value="1"/>
</dbReference>
<dbReference type="AlphaFoldDB" id="A0A8J3J588"/>
<dbReference type="Gene3D" id="3.30.1360.20">
    <property type="entry name" value="Transcriptional coactivator/pterin dehydratase"/>
    <property type="match status" value="1"/>
</dbReference>
<keyword evidence="5" id="KW-0456">Lyase</keyword>
<evidence type="ECO:0000313" key="8">
    <source>
        <dbReference type="Proteomes" id="UP000612808"/>
    </source>
</evidence>
<dbReference type="InterPro" id="IPR036428">
    <property type="entry name" value="PCD_sf"/>
</dbReference>
<evidence type="ECO:0000256" key="4">
    <source>
        <dbReference type="ARBA" id="ARBA00021735"/>
    </source>
</evidence>
<reference evidence="7" key="1">
    <citation type="submission" date="2021-01" db="EMBL/GenBank/DDBJ databases">
        <title>Whole genome shotgun sequence of Actinocatenispora rupis NBRC 107355.</title>
        <authorList>
            <person name="Komaki H."/>
            <person name="Tamura T."/>
        </authorList>
    </citation>
    <scope>NUCLEOTIDE SEQUENCE</scope>
    <source>
        <strain evidence="7">NBRC 107355</strain>
    </source>
</reference>
<comment type="catalytic activity">
    <reaction evidence="1">
        <text>(4aS,6R)-4a-hydroxy-L-erythro-5,6,7,8-tetrahydrobiopterin = (6R)-L-erythro-6,7-dihydrobiopterin + H2O</text>
        <dbReference type="Rhea" id="RHEA:11920"/>
        <dbReference type="ChEBI" id="CHEBI:15377"/>
        <dbReference type="ChEBI" id="CHEBI:15642"/>
        <dbReference type="ChEBI" id="CHEBI:43120"/>
        <dbReference type="EC" id="4.2.1.96"/>
    </reaction>
</comment>
<dbReference type="PANTHER" id="PTHR35908">
    <property type="entry name" value="HYPOTHETICAL FUSION PROTEIN"/>
    <property type="match status" value="1"/>
</dbReference>
<dbReference type="EC" id="4.2.1.96" evidence="3"/>
<evidence type="ECO:0000256" key="3">
    <source>
        <dbReference type="ARBA" id="ARBA00013252"/>
    </source>
</evidence>
<sequence length="222" mass="23441">MDTRSDREILAAIDGGLTDWRDLADRLAARFRAADAGAAATFAAGITQAATAAGHDIPEIRLSRNTVDIHLYSVDPDGYRWITAADLALASTISERARDAGITPVPADVTQVELGLDTPDHATTGPFWAALLTGDAGNTAHNSVLDPTNRGPNIWFQTTEPHPVPRQRWHLDVWLAPETAPVRIAAALAAGGTVVDDTHAPACTVLADPEGNRACICTAVGR</sequence>
<dbReference type="Proteomes" id="UP000612808">
    <property type="component" value="Unassembled WGS sequence"/>
</dbReference>
<evidence type="ECO:0000256" key="2">
    <source>
        <dbReference type="ARBA" id="ARBA00006472"/>
    </source>
</evidence>
<dbReference type="PANTHER" id="PTHR35908:SF1">
    <property type="entry name" value="CONSERVED PROTEIN"/>
    <property type="match status" value="1"/>
</dbReference>
<evidence type="ECO:0000256" key="5">
    <source>
        <dbReference type="ARBA" id="ARBA00023239"/>
    </source>
</evidence>
<proteinExistence type="inferred from homology"/>
<dbReference type="GO" id="GO:0008124">
    <property type="term" value="F:4-alpha-hydroxytetrahydrobiopterin dehydratase activity"/>
    <property type="evidence" value="ECO:0007669"/>
    <property type="project" value="UniProtKB-EC"/>
</dbReference>
<dbReference type="GO" id="GO:0006729">
    <property type="term" value="P:tetrahydrobiopterin biosynthetic process"/>
    <property type="evidence" value="ECO:0007669"/>
    <property type="project" value="InterPro"/>
</dbReference>
<evidence type="ECO:0000256" key="1">
    <source>
        <dbReference type="ARBA" id="ARBA00001554"/>
    </source>
</evidence>
<keyword evidence="8" id="KW-1185">Reference proteome</keyword>
<dbReference type="InterPro" id="IPR001533">
    <property type="entry name" value="Pterin_deHydtase"/>
</dbReference>
<organism evidence="7 8">
    <name type="scientific">Actinocatenispora rupis</name>
    <dbReference type="NCBI Taxonomy" id="519421"/>
    <lineage>
        <taxon>Bacteria</taxon>
        <taxon>Bacillati</taxon>
        <taxon>Actinomycetota</taxon>
        <taxon>Actinomycetes</taxon>
        <taxon>Micromonosporales</taxon>
        <taxon>Micromonosporaceae</taxon>
        <taxon>Actinocatenispora</taxon>
    </lineage>
</organism>
<name>A0A8J3J588_9ACTN</name>
<comment type="similarity">
    <text evidence="2">Belongs to the pterin-4-alpha-carbinolamine dehydratase family.</text>
</comment>
<comment type="caution">
    <text evidence="7">The sequence shown here is derived from an EMBL/GenBank/DDBJ whole genome shotgun (WGS) entry which is preliminary data.</text>
</comment>
<dbReference type="SUPFAM" id="SSF55248">
    <property type="entry name" value="PCD-like"/>
    <property type="match status" value="1"/>
</dbReference>
<dbReference type="RefSeq" id="WP_203664636.1">
    <property type="nucleotide sequence ID" value="NZ_BAAAZM010000026.1"/>
</dbReference>
<dbReference type="EMBL" id="BOMB01000051">
    <property type="protein sequence ID" value="GID16061.1"/>
    <property type="molecule type" value="Genomic_DNA"/>
</dbReference>
<dbReference type="InterPro" id="IPR029068">
    <property type="entry name" value="Glyas_Bleomycin-R_OHBP_Dase"/>
</dbReference>
<feature type="domain" description="Glyoxalase-like" evidence="6">
    <location>
        <begin position="115"/>
        <end position="217"/>
    </location>
</feature>
<evidence type="ECO:0000259" key="6">
    <source>
        <dbReference type="Pfam" id="PF18029"/>
    </source>
</evidence>